<dbReference type="STRING" id="1837282.A6F49_11880"/>
<dbReference type="RefSeq" id="WP_043058169.1">
    <property type="nucleotide sequence ID" value="NZ_LXEY01000019.1"/>
</dbReference>
<dbReference type="InterPro" id="IPR001204">
    <property type="entry name" value="Phos_transporter"/>
</dbReference>
<keyword evidence="3 6" id="KW-0812">Transmembrane</keyword>
<accession>A0A1B7LZ18</accession>
<evidence type="ECO:0008006" key="9">
    <source>
        <dbReference type="Google" id="ProtNLM"/>
    </source>
</evidence>
<evidence type="ECO:0000313" key="8">
    <source>
        <dbReference type="Proteomes" id="UP000078292"/>
    </source>
</evidence>
<feature type="transmembrane region" description="Helical" evidence="6">
    <location>
        <begin position="257"/>
        <end position="277"/>
    </location>
</feature>
<name>A0A1B7LZ18_9MICC</name>
<dbReference type="Pfam" id="PF01384">
    <property type="entry name" value="PHO4"/>
    <property type="match status" value="1"/>
</dbReference>
<evidence type="ECO:0000256" key="3">
    <source>
        <dbReference type="ARBA" id="ARBA00022692"/>
    </source>
</evidence>
<evidence type="ECO:0000256" key="1">
    <source>
        <dbReference type="ARBA" id="ARBA00004141"/>
    </source>
</evidence>
<evidence type="ECO:0000256" key="2">
    <source>
        <dbReference type="ARBA" id="ARBA00022448"/>
    </source>
</evidence>
<evidence type="ECO:0000256" key="6">
    <source>
        <dbReference type="SAM" id="Phobius"/>
    </source>
</evidence>
<feature type="transmembrane region" description="Helical" evidence="6">
    <location>
        <begin position="138"/>
        <end position="161"/>
    </location>
</feature>
<sequence length="337" mass="34954">MGTLILLAAVFVLTAAFSFVVAGRDTPNAVALPIASGALTPMTALWMTAVMRMVGAIMGVSTIQFFAAEFVELVPLDDSGLTIAAVGVAIALAWAIYTWWKGVAVSSSHALTASITGGALAVSLIDTNHLVLTDLSPVAIGIGISLVASPILAVLVAWVLAIPVTWFCKDTAPHRVGYSSRGTLAITAAANALGHGVQYGQRIYIVLLMAIAAAGADTIPLWMVSSGVVVLLGLGTFINAWRVNYTLTRRISVLDPLHSAIASSTSAILLLVGSFMLHVPLSSSLTTVASITGAGTAQNSGSVRWAQVVRLMMYFVTTVIICAVASFATLSLVLLFI</sequence>
<organism evidence="7 8">
    <name type="scientific">Enteractinococcus helveticum</name>
    <dbReference type="NCBI Taxonomy" id="1837282"/>
    <lineage>
        <taxon>Bacteria</taxon>
        <taxon>Bacillati</taxon>
        <taxon>Actinomycetota</taxon>
        <taxon>Actinomycetes</taxon>
        <taxon>Micrococcales</taxon>
        <taxon>Micrococcaceae</taxon>
    </lineage>
</organism>
<feature type="transmembrane region" description="Helical" evidence="6">
    <location>
        <begin position="228"/>
        <end position="245"/>
    </location>
</feature>
<keyword evidence="2" id="KW-0813">Transport</keyword>
<reference evidence="7 8" key="1">
    <citation type="submission" date="2016-04" db="EMBL/GenBank/DDBJ databases">
        <title>First whole genome shotgun sequence of the bacterium Enteractinococcus sp. strain UASWS1574.</title>
        <authorList>
            <person name="Crovadore J."/>
            <person name="Chablais R."/>
            <person name="Lefort F."/>
        </authorList>
    </citation>
    <scope>NUCLEOTIDE SEQUENCE [LARGE SCALE GENOMIC DNA]</scope>
    <source>
        <strain evidence="7 8">UASWS1574</strain>
    </source>
</reference>
<dbReference type="EMBL" id="LXEY01000019">
    <property type="protein sequence ID" value="OAV60638.1"/>
    <property type="molecule type" value="Genomic_DNA"/>
</dbReference>
<evidence type="ECO:0000313" key="7">
    <source>
        <dbReference type="EMBL" id="OAV60638.1"/>
    </source>
</evidence>
<feature type="transmembrane region" description="Helical" evidence="6">
    <location>
        <begin position="46"/>
        <end position="68"/>
    </location>
</feature>
<evidence type="ECO:0000256" key="5">
    <source>
        <dbReference type="ARBA" id="ARBA00023136"/>
    </source>
</evidence>
<dbReference type="GO" id="GO:0016020">
    <property type="term" value="C:membrane"/>
    <property type="evidence" value="ECO:0007669"/>
    <property type="project" value="UniProtKB-SubCell"/>
</dbReference>
<keyword evidence="5 6" id="KW-0472">Membrane</keyword>
<keyword evidence="8" id="KW-1185">Reference proteome</keyword>
<dbReference type="Proteomes" id="UP000078292">
    <property type="component" value="Unassembled WGS sequence"/>
</dbReference>
<feature type="transmembrane region" description="Helical" evidence="6">
    <location>
        <begin position="203"/>
        <end position="222"/>
    </location>
</feature>
<protein>
    <recommendedName>
        <fullName evidence="9">Phosphate transporter</fullName>
    </recommendedName>
</protein>
<dbReference type="PANTHER" id="PTHR11101:SF80">
    <property type="entry name" value="PHOSPHATE TRANSPORTER"/>
    <property type="match status" value="1"/>
</dbReference>
<dbReference type="GO" id="GO:0035435">
    <property type="term" value="P:phosphate ion transmembrane transport"/>
    <property type="evidence" value="ECO:0007669"/>
    <property type="project" value="TreeGrafter"/>
</dbReference>
<evidence type="ECO:0000256" key="4">
    <source>
        <dbReference type="ARBA" id="ARBA00022989"/>
    </source>
</evidence>
<comment type="subcellular location">
    <subcellularLocation>
        <location evidence="1">Membrane</location>
        <topology evidence="1">Multi-pass membrane protein</topology>
    </subcellularLocation>
</comment>
<proteinExistence type="predicted"/>
<feature type="transmembrane region" description="Helical" evidence="6">
    <location>
        <begin position="80"/>
        <end position="100"/>
    </location>
</feature>
<feature type="transmembrane region" description="Helical" evidence="6">
    <location>
        <begin position="311"/>
        <end position="336"/>
    </location>
</feature>
<gene>
    <name evidence="7" type="ORF">A6F49_11880</name>
</gene>
<dbReference type="AlphaFoldDB" id="A0A1B7LZ18"/>
<keyword evidence="4 6" id="KW-1133">Transmembrane helix</keyword>
<comment type="caution">
    <text evidence="7">The sequence shown here is derived from an EMBL/GenBank/DDBJ whole genome shotgun (WGS) entry which is preliminary data.</text>
</comment>
<dbReference type="PANTHER" id="PTHR11101">
    <property type="entry name" value="PHOSPHATE TRANSPORTER"/>
    <property type="match status" value="1"/>
</dbReference>
<dbReference type="GO" id="GO:0005315">
    <property type="term" value="F:phosphate transmembrane transporter activity"/>
    <property type="evidence" value="ECO:0007669"/>
    <property type="project" value="InterPro"/>
</dbReference>
<dbReference type="OrthoDB" id="9779554at2"/>